<sequence length="436" mass="47163">MDARPPSRTLGRTLLTGLTGLALAAVPCTATATAAPEPNTGAEVVLDWNRTAEAVLNQDAKLYSAEQFVWHGFVSAAVYNAVVGIEGHFKPYKWRVRGPHDASPEAAAATAAHRVLSTYFPASRSRLDAALHDSLAKIPDGPAEDRGVAFGERAARHLVRLRAHDGRDAEVTYDRPPTAGVWRPTPPANAEFALPWLTRTRPLLLDSPDQLLPEPPPALTSRQYAADVAEVRALGGKDSTARTARQTETARFFADVLPVQFQTAYRGWATRHGLDLAETALLFAAANTATADATISAWHAKYTHAQWRPITAIRLAGTDGNPATEPDPAWEPLLRTPAYPDYVSGHCAVDGAAVTVLDLLGDRLGDRARDGDDLDLRISSAVTGTTRTYHSAADFNRDVRDARVFGGVHFRTSDDVGNRMGRHIGQLSVERHFTPV</sequence>
<evidence type="ECO:0000313" key="3">
    <source>
        <dbReference type="Proteomes" id="UP001585080"/>
    </source>
</evidence>
<dbReference type="InterPro" id="IPR036938">
    <property type="entry name" value="PAP2/HPO_sf"/>
</dbReference>
<feature type="signal peptide" evidence="1">
    <location>
        <begin position="1"/>
        <end position="24"/>
    </location>
</feature>
<dbReference type="SUPFAM" id="SSF48317">
    <property type="entry name" value="Acid phosphatase/Vanadium-dependent haloperoxidase"/>
    <property type="match status" value="1"/>
</dbReference>
<dbReference type="PANTHER" id="PTHR34599:SF1">
    <property type="entry name" value="PHOSPHATIDIC ACID PHOSPHATASE TYPE 2_HALOPEROXIDASE DOMAIN-CONTAINING PROTEIN"/>
    <property type="match status" value="1"/>
</dbReference>
<comment type="caution">
    <text evidence="2">The sequence shown here is derived from an EMBL/GenBank/DDBJ whole genome shotgun (WGS) entry which is preliminary data.</text>
</comment>
<dbReference type="GO" id="GO:0004601">
    <property type="term" value="F:peroxidase activity"/>
    <property type="evidence" value="ECO:0007669"/>
    <property type="project" value="UniProtKB-KW"/>
</dbReference>
<dbReference type="PANTHER" id="PTHR34599">
    <property type="entry name" value="PEROXIDASE-RELATED"/>
    <property type="match status" value="1"/>
</dbReference>
<gene>
    <name evidence="2" type="ORF">VSS16_11945</name>
</gene>
<organism evidence="2 3">
    <name type="scientific">Streptomyces broussonetiae</name>
    <dbReference type="NCBI Taxonomy" id="2686304"/>
    <lineage>
        <taxon>Bacteria</taxon>
        <taxon>Bacillati</taxon>
        <taxon>Actinomycetota</taxon>
        <taxon>Actinomycetes</taxon>
        <taxon>Kitasatosporales</taxon>
        <taxon>Streptomycetaceae</taxon>
        <taxon>Streptomyces</taxon>
    </lineage>
</organism>
<name>A0ABV5E9A9_9ACTN</name>
<keyword evidence="1" id="KW-0732">Signal</keyword>
<dbReference type="RefSeq" id="WP_376732282.1">
    <property type="nucleotide sequence ID" value="NZ_JAYMRP010000008.1"/>
</dbReference>
<keyword evidence="2" id="KW-0575">Peroxidase</keyword>
<dbReference type="EC" id="1.11.1.-" evidence="2"/>
<dbReference type="CDD" id="cd03398">
    <property type="entry name" value="PAP2_haloperoxidase"/>
    <property type="match status" value="1"/>
</dbReference>
<reference evidence="2 3" key="1">
    <citation type="submission" date="2024-01" db="EMBL/GenBank/DDBJ databases">
        <title>Genome mining of biosynthetic gene clusters to explore secondary metabolites of Streptomyces sp.</title>
        <authorList>
            <person name="Baig A."/>
            <person name="Ajitkumar Shintre N."/>
            <person name="Kumar H."/>
            <person name="Anbarasu A."/>
            <person name="Ramaiah S."/>
        </authorList>
    </citation>
    <scope>NUCLEOTIDE SEQUENCE [LARGE SCALE GENOMIC DNA]</scope>
    <source>
        <strain evidence="2 3">A57</strain>
    </source>
</reference>
<protein>
    <submittedName>
        <fullName evidence="2">Vanadium-dependent haloperoxidase</fullName>
        <ecNumber evidence="2">1.11.1.-</ecNumber>
    </submittedName>
</protein>
<keyword evidence="3" id="KW-1185">Reference proteome</keyword>
<dbReference type="Gene3D" id="1.10.606.20">
    <property type="match status" value="1"/>
</dbReference>
<feature type="chain" id="PRO_5047301987" evidence="1">
    <location>
        <begin position="25"/>
        <end position="436"/>
    </location>
</feature>
<evidence type="ECO:0000256" key="1">
    <source>
        <dbReference type="SAM" id="SignalP"/>
    </source>
</evidence>
<accession>A0ABV5E9A9</accession>
<dbReference type="EMBL" id="JAYMRP010000008">
    <property type="protein sequence ID" value="MFB8773436.1"/>
    <property type="molecule type" value="Genomic_DNA"/>
</dbReference>
<evidence type="ECO:0000313" key="2">
    <source>
        <dbReference type="EMBL" id="MFB8773436.1"/>
    </source>
</evidence>
<proteinExistence type="predicted"/>
<dbReference type="InterPro" id="IPR052559">
    <property type="entry name" value="V-haloperoxidase"/>
</dbReference>
<keyword evidence="2" id="KW-0560">Oxidoreductase</keyword>
<dbReference type="Proteomes" id="UP001585080">
    <property type="component" value="Unassembled WGS sequence"/>
</dbReference>